<evidence type="ECO:0000259" key="20">
    <source>
        <dbReference type="PROSITE" id="PS51034"/>
    </source>
</evidence>
<evidence type="ECO:0000256" key="12">
    <source>
        <dbReference type="ARBA" id="ARBA00024183"/>
    </source>
</evidence>
<keyword evidence="7 18" id="KW-1133">Transmembrane helix</keyword>
<dbReference type="InterPro" id="IPR000519">
    <property type="entry name" value="P_trefoil_dom"/>
</dbReference>
<protein>
    <recommendedName>
        <fullName evidence="14">Zona pellucida sperm-binding protein 4</fullName>
    </recommendedName>
    <alternativeName>
        <fullName evidence="16">Zona pellucida glycoprotein 4</fullName>
    </alternativeName>
    <alternativeName>
        <fullName evidence="15">Zona pellucida protein B</fullName>
    </alternativeName>
</protein>
<dbReference type="Gene3D" id="2.60.40.3210">
    <property type="entry name" value="Zona pellucida, ZP-N domain"/>
    <property type="match status" value="1"/>
</dbReference>
<evidence type="ECO:0000259" key="21">
    <source>
        <dbReference type="PROSITE" id="PS51448"/>
    </source>
</evidence>
<comment type="subcellular location">
    <subcellularLocation>
        <location evidence="1">Cell membrane</location>
        <topology evidence="1">Single-pass type I membrane protein</topology>
    </subcellularLocation>
    <subcellularLocation>
        <location evidence="12">Zona pellucida</location>
    </subcellularLocation>
</comment>
<evidence type="ECO:0000256" key="10">
    <source>
        <dbReference type="ARBA" id="ARBA00023180"/>
    </source>
</evidence>
<keyword evidence="22" id="KW-0946">Virion</keyword>
<dbReference type="Gene3D" id="2.60.40.4100">
    <property type="entry name" value="Zona pellucida, ZP-C domain"/>
    <property type="match status" value="1"/>
</dbReference>
<evidence type="ECO:0000256" key="3">
    <source>
        <dbReference type="ARBA" id="ARBA00022525"/>
    </source>
</evidence>
<evidence type="ECO:0000256" key="9">
    <source>
        <dbReference type="ARBA" id="ARBA00023157"/>
    </source>
</evidence>
<keyword evidence="5" id="KW-0165">Cleavage on pair of basic residues</keyword>
<dbReference type="SMART" id="SM00241">
    <property type="entry name" value="ZP"/>
    <property type="match status" value="1"/>
</dbReference>
<evidence type="ECO:0000256" key="14">
    <source>
        <dbReference type="ARBA" id="ARBA00040238"/>
    </source>
</evidence>
<evidence type="ECO:0000256" key="17">
    <source>
        <dbReference type="PROSITE-ProRule" id="PRU00779"/>
    </source>
</evidence>
<dbReference type="GO" id="GO:0060468">
    <property type="term" value="P:prevention of polyspermy"/>
    <property type="evidence" value="ECO:0007669"/>
    <property type="project" value="TreeGrafter"/>
</dbReference>
<dbReference type="SUPFAM" id="SSF57492">
    <property type="entry name" value="Trefoil"/>
    <property type="match status" value="1"/>
</dbReference>
<dbReference type="PANTHER" id="PTHR23343:SF31">
    <property type="entry name" value="ZONA PELLUCIDA SPERM-BINDING PROTEIN 4"/>
    <property type="match status" value="1"/>
</dbReference>
<evidence type="ECO:0000256" key="4">
    <source>
        <dbReference type="ARBA" id="ARBA00022530"/>
    </source>
</evidence>
<dbReference type="SMART" id="SM00018">
    <property type="entry name" value="PD"/>
    <property type="match status" value="1"/>
</dbReference>
<evidence type="ECO:0000256" key="5">
    <source>
        <dbReference type="ARBA" id="ARBA00022685"/>
    </source>
</evidence>
<dbReference type="InterPro" id="IPR055355">
    <property type="entry name" value="ZP-C"/>
</dbReference>
<keyword evidence="8 18" id="KW-0472">Membrane</keyword>
<dbReference type="AlphaFoldDB" id="A0A7R6VNJ0"/>
<evidence type="ECO:0000256" key="16">
    <source>
        <dbReference type="ARBA" id="ARBA00042573"/>
    </source>
</evidence>
<gene>
    <name evidence="22" type="primary">BtZPBa</name>
</gene>
<evidence type="ECO:0000256" key="1">
    <source>
        <dbReference type="ARBA" id="ARBA00004251"/>
    </source>
</evidence>
<name>A0A7R6VNJ0_PANBU</name>
<dbReference type="InterPro" id="IPR042235">
    <property type="entry name" value="ZP-C_dom"/>
</dbReference>
<evidence type="ECO:0000256" key="7">
    <source>
        <dbReference type="ARBA" id="ARBA00022989"/>
    </source>
</evidence>
<dbReference type="GO" id="GO:0007339">
    <property type="term" value="P:binding of sperm to zona pellucida"/>
    <property type="evidence" value="ECO:0007669"/>
    <property type="project" value="TreeGrafter"/>
</dbReference>
<feature type="chain" id="PRO_5031345367" description="Zona pellucida sperm-binding protein 4" evidence="19">
    <location>
        <begin position="27"/>
        <end position="438"/>
    </location>
</feature>
<evidence type="ECO:0000256" key="19">
    <source>
        <dbReference type="SAM" id="SignalP"/>
    </source>
</evidence>
<evidence type="ECO:0000256" key="6">
    <source>
        <dbReference type="ARBA" id="ARBA00022692"/>
    </source>
</evidence>
<keyword evidence="4" id="KW-0272">Extracellular matrix</keyword>
<evidence type="ECO:0000256" key="13">
    <source>
        <dbReference type="ARBA" id="ARBA00037545"/>
    </source>
</evidence>
<dbReference type="InterPro" id="IPR001507">
    <property type="entry name" value="ZP_dom"/>
</dbReference>
<keyword evidence="10" id="KW-0325">Glycoprotein</keyword>
<evidence type="ECO:0000256" key="8">
    <source>
        <dbReference type="ARBA" id="ARBA00023136"/>
    </source>
</evidence>
<keyword evidence="22" id="KW-0261">Viral envelope protein</keyword>
<comment type="function">
    <text evidence="13">Component of the zona pellucida, an extracellular matrix surrounding oocytes which mediates sperm binding, induction of the acrosome reaction and prevents post-fertilization polyspermy. The zona pellucida is composed of 3 to 4 glycoproteins, ZP1, ZP2, ZP3, and ZP4. ZP4 may act as a sperm receptor.</text>
</comment>
<keyword evidence="3" id="KW-0964">Secreted</keyword>
<reference evidence="22" key="1">
    <citation type="submission" date="2020-04" db="EMBL/GenBank/DDBJ databases">
        <title>The Evolution of ZP genes of Teleost.</title>
        <authorList>
            <person name="Sano K."/>
            <person name="Kawaguchi M."/>
            <person name="Yasumasu S."/>
        </authorList>
    </citation>
    <scope>NUCLEOTIDE SEQUENCE</scope>
    <source>
        <tissue evidence="22">Ovary</tissue>
    </source>
</reference>
<feature type="domain" description="P-type" evidence="21">
    <location>
        <begin position="40"/>
        <end position="76"/>
    </location>
</feature>
<dbReference type="GO" id="GO:0035804">
    <property type="term" value="F:structural constituent of egg coat"/>
    <property type="evidence" value="ECO:0007669"/>
    <property type="project" value="TreeGrafter"/>
</dbReference>
<dbReference type="InterPro" id="IPR051148">
    <property type="entry name" value="Zona_Pellucida_Domain_gp"/>
</dbReference>
<evidence type="ECO:0000256" key="15">
    <source>
        <dbReference type="ARBA" id="ARBA00042273"/>
    </source>
</evidence>
<sequence>MDGSGGKLDLWMHLSSVLLVVAVVSAQHRELVKGEVEQRDKCVVEERVPCGPAAVGRAACEAINCCFDGNQCYYGRVVTVQCTRDGQFVVVVARHSTLPKLDLDSVFLRGGRDAPCKPVAVTKAFAVFNFPVTACGTTVKEERGHVVYENLLSSTYEVGVGPLGSITRDTVFQLLFQCRYWGADVVAMVAQVNTVPPPLPAAAPGPLRVELRLGRGHCETKGCNEVAAAYSSYYAESDYPVTKVLRQPVFVEVRILGRTDPNIVLLLGKCWATSTPSPVSLPQWQLLVRGCPYPEDKYLTTLVPVDASSGLPFPTHYKRFIVRMFTFVDPASKRHLHEPVFIHCSTAVCHPSATDSCEQRCFRTRRDVAAPEESSEPVVVSSGMVLMTPVDPLPSAVKQLPSEDLQPFNYGVLAVSAVLGLFAVVLAVWRVCHLKQVV</sequence>
<dbReference type="Pfam" id="PF00088">
    <property type="entry name" value="Trefoil"/>
    <property type="match status" value="1"/>
</dbReference>
<organism evidence="22">
    <name type="scientific">Pantodon buchholzi</name>
    <name type="common">Freshwater butterflyfish</name>
    <dbReference type="NCBI Taxonomy" id="8276"/>
    <lineage>
        <taxon>Eukaryota</taxon>
        <taxon>Metazoa</taxon>
        <taxon>Chordata</taxon>
        <taxon>Craniata</taxon>
        <taxon>Vertebrata</taxon>
        <taxon>Euteleostomi</taxon>
        <taxon>Actinopterygii</taxon>
        <taxon>Neopterygii</taxon>
        <taxon>Teleostei</taxon>
        <taxon>Osteoglossocephala</taxon>
        <taxon>Osteoglossomorpha</taxon>
        <taxon>Osteoglossiformes</taxon>
        <taxon>Pantodontidae</taxon>
        <taxon>Pantodon</taxon>
    </lineage>
</organism>
<keyword evidence="11" id="KW-0278">Fertilization</keyword>
<dbReference type="Pfam" id="PF23344">
    <property type="entry name" value="ZP-N"/>
    <property type="match status" value="1"/>
</dbReference>
<dbReference type="InterPro" id="IPR044913">
    <property type="entry name" value="P_trefoil_dom_sf"/>
</dbReference>
<dbReference type="CDD" id="cd00111">
    <property type="entry name" value="Trefoil"/>
    <property type="match status" value="1"/>
</dbReference>
<keyword evidence="19" id="KW-0732">Signal</keyword>
<proteinExistence type="evidence at transcript level"/>
<feature type="signal peptide" evidence="19">
    <location>
        <begin position="1"/>
        <end position="26"/>
    </location>
</feature>
<keyword evidence="6 18" id="KW-0812">Transmembrane</keyword>
<evidence type="ECO:0000256" key="18">
    <source>
        <dbReference type="SAM" id="Phobius"/>
    </source>
</evidence>
<dbReference type="GO" id="GO:0035805">
    <property type="term" value="C:egg coat"/>
    <property type="evidence" value="ECO:0007669"/>
    <property type="project" value="UniProtKB-SubCell"/>
</dbReference>
<dbReference type="GO" id="GO:0005886">
    <property type="term" value="C:plasma membrane"/>
    <property type="evidence" value="ECO:0007669"/>
    <property type="project" value="UniProtKB-SubCell"/>
</dbReference>
<accession>A0A7R6VNJ0</accession>
<dbReference type="Pfam" id="PF00100">
    <property type="entry name" value="Zona_pellucida"/>
    <property type="match status" value="1"/>
</dbReference>
<feature type="domain" description="ZP" evidence="20">
    <location>
        <begin position="81"/>
        <end position="364"/>
    </location>
</feature>
<dbReference type="EMBL" id="LC537884">
    <property type="protein sequence ID" value="BCD71177.1"/>
    <property type="molecule type" value="mRNA"/>
</dbReference>
<evidence type="ECO:0000256" key="11">
    <source>
        <dbReference type="ARBA" id="ARBA00023279"/>
    </source>
</evidence>
<dbReference type="PANTHER" id="PTHR23343">
    <property type="entry name" value="ZONA PELLUCIDA SPERM-BINDING PROTEIN"/>
    <property type="match status" value="1"/>
</dbReference>
<feature type="disulfide bond" evidence="17">
    <location>
        <begin position="50"/>
        <end position="65"/>
    </location>
</feature>
<dbReference type="PROSITE" id="PS51448">
    <property type="entry name" value="P_TREFOIL_2"/>
    <property type="match status" value="1"/>
</dbReference>
<keyword evidence="2" id="KW-1003">Cell membrane</keyword>
<comment type="caution">
    <text evidence="17">Lacks conserved residue(s) required for the propagation of feature annotation.</text>
</comment>
<evidence type="ECO:0000313" key="22">
    <source>
        <dbReference type="EMBL" id="BCD71177.1"/>
    </source>
</evidence>
<dbReference type="GO" id="GO:0032190">
    <property type="term" value="F:acrosin binding"/>
    <property type="evidence" value="ECO:0007669"/>
    <property type="project" value="TreeGrafter"/>
</dbReference>
<feature type="transmembrane region" description="Helical" evidence="18">
    <location>
        <begin position="408"/>
        <end position="429"/>
    </location>
</feature>
<dbReference type="PROSITE" id="PS51034">
    <property type="entry name" value="ZP_2"/>
    <property type="match status" value="1"/>
</dbReference>
<dbReference type="InterPro" id="IPR055356">
    <property type="entry name" value="ZP-N"/>
</dbReference>
<keyword evidence="9 17" id="KW-1015">Disulfide bond</keyword>
<evidence type="ECO:0000256" key="2">
    <source>
        <dbReference type="ARBA" id="ARBA00022475"/>
    </source>
</evidence>